<name>A0ABS8AAV5_9BACT</name>
<evidence type="ECO:0000313" key="4">
    <source>
        <dbReference type="Proteomes" id="UP001165297"/>
    </source>
</evidence>
<reference evidence="3" key="1">
    <citation type="submission" date="2021-10" db="EMBL/GenBank/DDBJ databases">
        <authorList>
            <person name="Dean J.D."/>
            <person name="Kim M.K."/>
            <person name="Newey C.N."/>
            <person name="Stoker T.S."/>
            <person name="Thompson D.W."/>
            <person name="Grose J.H."/>
        </authorList>
    </citation>
    <scope>NUCLEOTIDE SEQUENCE</scope>
    <source>
        <strain evidence="3">BT635</strain>
    </source>
</reference>
<dbReference type="RefSeq" id="WP_226184570.1">
    <property type="nucleotide sequence ID" value="NZ_JAJADQ010000003.1"/>
</dbReference>
<dbReference type="Gene3D" id="3.40.50.2000">
    <property type="entry name" value="Glycogen Phosphorylase B"/>
    <property type="match status" value="2"/>
</dbReference>
<dbReference type="InterPro" id="IPR028098">
    <property type="entry name" value="Glyco_trans_4-like_N"/>
</dbReference>
<protein>
    <submittedName>
        <fullName evidence="3">Glycosyltransferase family 4 protein</fullName>
    </submittedName>
</protein>
<dbReference type="Proteomes" id="UP001165297">
    <property type="component" value="Unassembled WGS sequence"/>
</dbReference>
<comment type="caution">
    <text evidence="3">The sequence shown here is derived from an EMBL/GenBank/DDBJ whole genome shotgun (WGS) entry which is preliminary data.</text>
</comment>
<dbReference type="Pfam" id="PF13439">
    <property type="entry name" value="Glyco_transf_4"/>
    <property type="match status" value="1"/>
</dbReference>
<feature type="domain" description="Glycosyltransferase subfamily 4-like N-terminal" evidence="2">
    <location>
        <begin position="34"/>
        <end position="188"/>
    </location>
</feature>
<dbReference type="SUPFAM" id="SSF53756">
    <property type="entry name" value="UDP-Glycosyltransferase/glycogen phosphorylase"/>
    <property type="match status" value="1"/>
</dbReference>
<dbReference type="CDD" id="cd03801">
    <property type="entry name" value="GT4_PimA-like"/>
    <property type="match status" value="1"/>
</dbReference>
<sequence>MPEPAPSSLPPAPSTTASADNPGLAVLCLSGSLGGLELNSLKFTAWMQARGWNATFFAPPATPLAELTGQWAVPFVPTRPARGLGLLAAAQALQQHLHERQVAVLVVTQNKDLNLASLVKLLMRGQLRLVYQQHMQLGQAKRDWFHTWRFGLLDAWLSPLPGLARQVAEKTRYAPERVHVVPLGLPVEQFAGAALTPAEARRALSLPPTGPLLGILGRLDPGKGQDFVVRVLHELRTAAALPVQLVIMGELTRNEGDAYLRHLRELIGQLGLESHVFFREFQPDPVVFYRAIDVFVLASPNETYGMVTLEAMAAGVPVVALAAGGTLELVQEGETGLLYPAGDVPACARQIGHCLAQPALTRQRVARARAYVQGFSQQQQCLLTEEVFRSIGVRGPAPE</sequence>
<dbReference type="InterPro" id="IPR001296">
    <property type="entry name" value="Glyco_trans_1"/>
</dbReference>
<gene>
    <name evidence="3" type="ORF">LGH70_08010</name>
</gene>
<feature type="domain" description="Glycosyl transferase family 1" evidence="1">
    <location>
        <begin position="200"/>
        <end position="368"/>
    </location>
</feature>
<dbReference type="PANTHER" id="PTHR12526:SF637">
    <property type="entry name" value="GLYCOSYLTRANSFERASE EPSF-RELATED"/>
    <property type="match status" value="1"/>
</dbReference>
<dbReference type="PANTHER" id="PTHR12526">
    <property type="entry name" value="GLYCOSYLTRANSFERASE"/>
    <property type="match status" value="1"/>
</dbReference>
<dbReference type="EMBL" id="JAJADQ010000003">
    <property type="protein sequence ID" value="MCB2377522.1"/>
    <property type="molecule type" value="Genomic_DNA"/>
</dbReference>
<keyword evidence="4" id="KW-1185">Reference proteome</keyword>
<dbReference type="Pfam" id="PF00534">
    <property type="entry name" value="Glycos_transf_1"/>
    <property type="match status" value="1"/>
</dbReference>
<organism evidence="3 4">
    <name type="scientific">Hymenobacter nitidus</name>
    <dbReference type="NCBI Taxonomy" id="2880929"/>
    <lineage>
        <taxon>Bacteria</taxon>
        <taxon>Pseudomonadati</taxon>
        <taxon>Bacteroidota</taxon>
        <taxon>Cytophagia</taxon>
        <taxon>Cytophagales</taxon>
        <taxon>Hymenobacteraceae</taxon>
        <taxon>Hymenobacter</taxon>
    </lineage>
</organism>
<evidence type="ECO:0000259" key="2">
    <source>
        <dbReference type="Pfam" id="PF13439"/>
    </source>
</evidence>
<evidence type="ECO:0000259" key="1">
    <source>
        <dbReference type="Pfam" id="PF00534"/>
    </source>
</evidence>
<proteinExistence type="predicted"/>
<accession>A0ABS8AAV5</accession>
<evidence type="ECO:0000313" key="3">
    <source>
        <dbReference type="EMBL" id="MCB2377522.1"/>
    </source>
</evidence>